<reference evidence="3" key="1">
    <citation type="submission" date="2019-08" db="EMBL/GenBank/DDBJ databases">
        <authorList>
            <person name="Kucharzyk K."/>
            <person name="Murdoch R.W."/>
            <person name="Higgins S."/>
            <person name="Loffler F."/>
        </authorList>
    </citation>
    <scope>NUCLEOTIDE SEQUENCE</scope>
</reference>
<feature type="domain" description="Anti-sigma-28 factor FlgM C-terminal" evidence="2">
    <location>
        <begin position="39"/>
        <end position="97"/>
    </location>
</feature>
<gene>
    <name evidence="3" type="ORF">SDC9_124271</name>
</gene>
<dbReference type="SUPFAM" id="SSF101498">
    <property type="entry name" value="Anti-sigma factor FlgM"/>
    <property type="match status" value="1"/>
</dbReference>
<sequence>MNMKIPPVDLTKIESTYDTSLKTGEGRAAAGKETGYPKDRVCLSEQSERHGEFPDATAVATKQAEQGTSPERLRSLKAAIENGTYRVDGEQVADAILGKR</sequence>
<dbReference type="AlphaFoldDB" id="A0A645CJY3"/>
<evidence type="ECO:0000256" key="1">
    <source>
        <dbReference type="SAM" id="MobiDB-lite"/>
    </source>
</evidence>
<evidence type="ECO:0000259" key="2">
    <source>
        <dbReference type="Pfam" id="PF04316"/>
    </source>
</evidence>
<evidence type="ECO:0000313" key="3">
    <source>
        <dbReference type="EMBL" id="MPM77270.1"/>
    </source>
</evidence>
<accession>A0A645CJY3</accession>
<comment type="caution">
    <text evidence="3">The sequence shown here is derived from an EMBL/GenBank/DDBJ whole genome shotgun (WGS) entry which is preliminary data.</text>
</comment>
<feature type="region of interest" description="Disordered" evidence="1">
    <location>
        <begin position="47"/>
        <end position="70"/>
    </location>
</feature>
<organism evidence="3">
    <name type="scientific">bioreactor metagenome</name>
    <dbReference type="NCBI Taxonomy" id="1076179"/>
    <lineage>
        <taxon>unclassified sequences</taxon>
        <taxon>metagenomes</taxon>
        <taxon>ecological metagenomes</taxon>
    </lineage>
</organism>
<protein>
    <recommendedName>
        <fullName evidence="2">Anti-sigma-28 factor FlgM C-terminal domain-containing protein</fullName>
    </recommendedName>
</protein>
<proteinExistence type="predicted"/>
<dbReference type="Pfam" id="PF04316">
    <property type="entry name" value="FlgM"/>
    <property type="match status" value="1"/>
</dbReference>
<dbReference type="InterPro" id="IPR035890">
    <property type="entry name" value="Anti-sigma-28_factor_FlgM_sf"/>
</dbReference>
<name>A0A645CJY3_9ZZZZ</name>
<dbReference type="EMBL" id="VSSQ01027831">
    <property type="protein sequence ID" value="MPM77270.1"/>
    <property type="molecule type" value="Genomic_DNA"/>
</dbReference>
<dbReference type="InterPro" id="IPR031316">
    <property type="entry name" value="FlgM_C"/>
</dbReference>